<dbReference type="AlphaFoldDB" id="A0AAN8YHP9"/>
<dbReference type="EMBL" id="JBANQN010000003">
    <property type="protein sequence ID" value="KAK6793989.1"/>
    <property type="molecule type" value="Genomic_DNA"/>
</dbReference>
<dbReference type="Proteomes" id="UP001371456">
    <property type="component" value="Unassembled WGS sequence"/>
</dbReference>
<gene>
    <name evidence="1" type="ORF">RDI58_007442</name>
</gene>
<comment type="caution">
    <text evidence="1">The sequence shown here is derived from an EMBL/GenBank/DDBJ whole genome shotgun (WGS) entry which is preliminary data.</text>
</comment>
<accession>A0AAN8YHP9</accession>
<protein>
    <submittedName>
        <fullName evidence="1">Uncharacterized protein</fullName>
    </submittedName>
</protein>
<proteinExistence type="predicted"/>
<reference evidence="1 2" key="1">
    <citation type="submission" date="2024-02" db="EMBL/GenBank/DDBJ databases">
        <title>de novo genome assembly of Solanum bulbocastanum strain 11H21.</title>
        <authorList>
            <person name="Hosaka A.J."/>
        </authorList>
    </citation>
    <scope>NUCLEOTIDE SEQUENCE [LARGE SCALE GENOMIC DNA]</scope>
    <source>
        <tissue evidence="1">Young leaves</tissue>
    </source>
</reference>
<name>A0AAN8YHP9_SOLBU</name>
<keyword evidence="2" id="KW-1185">Reference proteome</keyword>
<evidence type="ECO:0000313" key="1">
    <source>
        <dbReference type="EMBL" id="KAK6793989.1"/>
    </source>
</evidence>
<sequence length="258" mass="30067">MARRRNATTNMETMVTPTSQVRHTLSPLTFGSYLPCQFRSIQEEEEHEDKCNSVRLNYGKKPGYGEGLALAYEPPRQRDGKITVKFTTEDIKETNSYWSTTLTSYVLGDTPYDKSMEKKQINMHPKPFILYVTVMEDRYFKGLVQQTENGINLTEPKKVEREFVAFFTSIIGDRTKELPCPNSMVIKKGPCLNRDQCVYSNQIWKRMLKWIENYRSIGPWQQEIEWVSRIAKKKMLKLKLYGVPLQWLSTISGNIGRL</sequence>
<organism evidence="1 2">
    <name type="scientific">Solanum bulbocastanum</name>
    <name type="common">Wild potato</name>
    <dbReference type="NCBI Taxonomy" id="147425"/>
    <lineage>
        <taxon>Eukaryota</taxon>
        <taxon>Viridiplantae</taxon>
        <taxon>Streptophyta</taxon>
        <taxon>Embryophyta</taxon>
        <taxon>Tracheophyta</taxon>
        <taxon>Spermatophyta</taxon>
        <taxon>Magnoliopsida</taxon>
        <taxon>eudicotyledons</taxon>
        <taxon>Gunneridae</taxon>
        <taxon>Pentapetalae</taxon>
        <taxon>asterids</taxon>
        <taxon>lamiids</taxon>
        <taxon>Solanales</taxon>
        <taxon>Solanaceae</taxon>
        <taxon>Solanoideae</taxon>
        <taxon>Solaneae</taxon>
        <taxon>Solanum</taxon>
    </lineage>
</organism>
<evidence type="ECO:0000313" key="2">
    <source>
        <dbReference type="Proteomes" id="UP001371456"/>
    </source>
</evidence>